<proteinExistence type="predicted"/>
<comment type="caution">
    <text evidence="2">The sequence shown here is derived from an EMBL/GenBank/DDBJ whole genome shotgun (WGS) entry which is preliminary data.</text>
</comment>
<feature type="compositionally biased region" description="Polar residues" evidence="1">
    <location>
        <begin position="138"/>
        <end position="161"/>
    </location>
</feature>
<feature type="region of interest" description="Disordered" evidence="1">
    <location>
        <begin position="235"/>
        <end position="295"/>
    </location>
</feature>
<keyword evidence="3" id="KW-1185">Reference proteome</keyword>
<accession>A0A1Q3EBS2</accession>
<organism evidence="2 3">
    <name type="scientific">Lentinula edodes</name>
    <name type="common">Shiitake mushroom</name>
    <name type="synonym">Lentinus edodes</name>
    <dbReference type="NCBI Taxonomy" id="5353"/>
    <lineage>
        <taxon>Eukaryota</taxon>
        <taxon>Fungi</taxon>
        <taxon>Dikarya</taxon>
        <taxon>Basidiomycota</taxon>
        <taxon>Agaricomycotina</taxon>
        <taxon>Agaricomycetes</taxon>
        <taxon>Agaricomycetidae</taxon>
        <taxon>Agaricales</taxon>
        <taxon>Marasmiineae</taxon>
        <taxon>Omphalotaceae</taxon>
        <taxon>Lentinula</taxon>
    </lineage>
</organism>
<dbReference type="Proteomes" id="UP000188533">
    <property type="component" value="Unassembled WGS sequence"/>
</dbReference>
<reference evidence="2 3" key="2">
    <citation type="submission" date="2017-02" db="EMBL/GenBank/DDBJ databases">
        <title>A genome survey and senescence transcriptome analysis in Lentinula edodes.</title>
        <authorList>
            <person name="Sakamoto Y."/>
            <person name="Nakade K."/>
            <person name="Sato S."/>
            <person name="Yoshida Y."/>
            <person name="Miyazaki K."/>
            <person name="Natsume S."/>
            <person name="Konno N."/>
        </authorList>
    </citation>
    <scope>NUCLEOTIDE SEQUENCE [LARGE SCALE GENOMIC DNA]</scope>
    <source>
        <strain evidence="2 3">NBRC 111202</strain>
    </source>
</reference>
<sequence length="601" mass="67667">MMSPGQDLSDADSEMDYGTPDEGIQTQAQPATHPYQDSSGNLRHSMPQHSHTSRMPGQFQQESLTPGHTPQSLPQELPQTPPPREDHHMGDLNETPRAPDPNDTPRASSSSRDQPPMREPLSPTIQLPRSGKRRKVQQEPQAPNDDAQSNSQRGPGPSSSVDALKTLFEAQATLLKSVCTQLQGSTTEMLQKQDEKTAAILQKQDDKIDRLAEHTNQNSRMLARIGETLEMHFTGKPAQRRGNMGDEQGAKPQGRGNMGDKRGAKPQGDAAPTGRKPSDRVEEQDNEGDDEADVGYAFSYAKKKRVRRSGEIKRRPVEELRSKELIRVWLDQIMKGQDQLKNTVTQHEADEYAEAFKKNPLSRPCTTEDFRYWIAGGPKSAWNKGASYVFVEILEKQKLITKPSVEDRDGLREAFLVRLKSLHKYWLEDKKMAEDSDDSPLPTGRWQRKSTSYLKIFDELGVAGMSSDEEDPGMSKPRVQYIVKGQRWRAALVKNFVRPIDFVHLEGRCSADGNKFSFTRGSPPRLRVDNNDRSSNSKYVVGLPSNFYDAEWLEEMEPGWSKGGYGFVNEILRPQKPMKLVFPPDLAKMLQERKDPGGTVY</sequence>
<feature type="compositionally biased region" description="Acidic residues" evidence="1">
    <location>
        <begin position="284"/>
        <end position="293"/>
    </location>
</feature>
<protein>
    <submittedName>
        <fullName evidence="2">Protein</fullName>
    </submittedName>
</protein>
<evidence type="ECO:0000313" key="3">
    <source>
        <dbReference type="Proteomes" id="UP000188533"/>
    </source>
</evidence>
<feature type="compositionally biased region" description="Polar residues" evidence="1">
    <location>
        <begin position="24"/>
        <end position="78"/>
    </location>
</feature>
<gene>
    <name evidence="2" type="ORF">LENED_006426</name>
</gene>
<reference evidence="2 3" key="1">
    <citation type="submission" date="2016-08" db="EMBL/GenBank/DDBJ databases">
        <authorList>
            <consortium name="Lentinula edodes genome sequencing consortium"/>
            <person name="Sakamoto Y."/>
            <person name="Nakade K."/>
            <person name="Sato S."/>
            <person name="Yoshida Y."/>
            <person name="Miyazaki K."/>
            <person name="Natsume S."/>
            <person name="Konno N."/>
        </authorList>
    </citation>
    <scope>NUCLEOTIDE SEQUENCE [LARGE SCALE GENOMIC DNA]</scope>
    <source>
        <strain evidence="2 3">NBRC 111202</strain>
    </source>
</reference>
<dbReference type="AlphaFoldDB" id="A0A1Q3EBS2"/>
<name>A0A1Q3EBS2_LENED</name>
<feature type="region of interest" description="Disordered" evidence="1">
    <location>
        <begin position="1"/>
        <end position="164"/>
    </location>
</feature>
<evidence type="ECO:0000256" key="1">
    <source>
        <dbReference type="SAM" id="MobiDB-lite"/>
    </source>
</evidence>
<evidence type="ECO:0000313" key="2">
    <source>
        <dbReference type="EMBL" id="GAW04621.1"/>
    </source>
</evidence>
<dbReference type="EMBL" id="BDGU01000200">
    <property type="protein sequence ID" value="GAW04621.1"/>
    <property type="molecule type" value="Genomic_DNA"/>
</dbReference>